<keyword evidence="2" id="KW-0812">Transmembrane</keyword>
<dbReference type="EMBL" id="FOMX01000049">
    <property type="protein sequence ID" value="SFF34004.1"/>
    <property type="molecule type" value="Genomic_DNA"/>
</dbReference>
<name>A0A1I2HVD8_9BACT</name>
<keyword evidence="1" id="KW-0175">Coiled coil</keyword>
<reference evidence="4" key="1">
    <citation type="submission" date="2016-10" db="EMBL/GenBank/DDBJ databases">
        <authorList>
            <person name="Varghese N."/>
            <person name="Submissions S."/>
        </authorList>
    </citation>
    <scope>NUCLEOTIDE SEQUENCE [LARGE SCALE GENOMIC DNA]</scope>
    <source>
        <strain evidence="4">ATCC 25963</strain>
    </source>
</reference>
<feature type="transmembrane region" description="Helical" evidence="2">
    <location>
        <begin position="119"/>
        <end position="137"/>
    </location>
</feature>
<dbReference type="Gene3D" id="1.10.287.1490">
    <property type="match status" value="1"/>
</dbReference>
<evidence type="ECO:0000313" key="3">
    <source>
        <dbReference type="EMBL" id="SFF34004.1"/>
    </source>
</evidence>
<protein>
    <submittedName>
        <fullName evidence="3">Uncharacterized protein</fullName>
    </submittedName>
</protein>
<proteinExistence type="predicted"/>
<dbReference type="STRING" id="54.SAMN02745121_08251"/>
<dbReference type="AlphaFoldDB" id="A0A1I2HVD8"/>
<evidence type="ECO:0000256" key="2">
    <source>
        <dbReference type="SAM" id="Phobius"/>
    </source>
</evidence>
<keyword evidence="2" id="KW-0472">Membrane</keyword>
<accession>A0A1I2HVD8</accession>
<keyword evidence="4" id="KW-1185">Reference proteome</keyword>
<feature type="transmembrane region" description="Helical" evidence="2">
    <location>
        <begin position="92"/>
        <end position="113"/>
    </location>
</feature>
<evidence type="ECO:0000256" key="1">
    <source>
        <dbReference type="SAM" id="Coils"/>
    </source>
</evidence>
<dbReference type="Proteomes" id="UP000199400">
    <property type="component" value="Unassembled WGS sequence"/>
</dbReference>
<feature type="coiled-coil region" evidence="1">
    <location>
        <begin position="161"/>
        <end position="220"/>
    </location>
</feature>
<sequence>MLRGMQGSALALLVLAYLAALGVAVWSDVSPGTLLTWGAGGAALIWLVVLVTLPWNLHFRAREVLAEMRRSREAGIRVTDEQLAFAERVKRWTLFTSLTIHFVSAGVALAVALLTRSDLGYPFAGFYLLSCLVRPAAASMQQLRRRLEALAEDTRFPRDDVMKLRGQVGRHEAVVERLEEALKQLREEHDALVARADRQRAELEQKIAGLARKFEDSLDRLTDNRELIAGIKAFLRMIREGDADART</sequence>
<feature type="transmembrane region" description="Helical" evidence="2">
    <location>
        <begin position="34"/>
        <end position="53"/>
    </location>
</feature>
<keyword evidence="2" id="KW-1133">Transmembrane helix</keyword>
<evidence type="ECO:0000313" key="4">
    <source>
        <dbReference type="Proteomes" id="UP000199400"/>
    </source>
</evidence>
<gene>
    <name evidence="3" type="ORF">SAMN02745121_08251</name>
</gene>
<organism evidence="3 4">
    <name type="scientific">Nannocystis exedens</name>
    <dbReference type="NCBI Taxonomy" id="54"/>
    <lineage>
        <taxon>Bacteria</taxon>
        <taxon>Pseudomonadati</taxon>
        <taxon>Myxococcota</taxon>
        <taxon>Polyangia</taxon>
        <taxon>Nannocystales</taxon>
        <taxon>Nannocystaceae</taxon>
        <taxon>Nannocystis</taxon>
    </lineage>
</organism>